<dbReference type="GO" id="GO:0005886">
    <property type="term" value="C:plasma membrane"/>
    <property type="evidence" value="ECO:0007669"/>
    <property type="project" value="UniProtKB-SubCell"/>
</dbReference>
<feature type="domain" description="EccD-like transmembrane" evidence="9">
    <location>
        <begin position="153"/>
        <end position="494"/>
    </location>
</feature>
<feature type="transmembrane region" description="Helical" evidence="8">
    <location>
        <begin position="295"/>
        <end position="315"/>
    </location>
</feature>
<comment type="similarity">
    <text evidence="2">Belongs to the EccD/Snm4 family.</text>
</comment>
<keyword evidence="3" id="KW-1003">Cell membrane</keyword>
<sequence length="496" mass="50067">MTSLAHQPMQPMRPMPPGPPGPPGLPPTHPGAQPQMRAPVAPLCHVTIVAPRRRVDLALPADIPLPHVLPGLLRAVGEAGGDAAGPPGWVLQRLGGAPFDLGQTLASLGVLDGELLYLRPRELALPPALFDDVADVVATGVKDSSGKWEARHTRAMGAGAAAIMLALGAPALVLSGSAPLGVTVVAGMLALLLVGVSAALSRAVGDSSAGALIGYAALPYAFLAGLYGLVSGSTLSGLGAPHLLAALTCTALVATIGGTVVADGVAGFLGTAVATVAGALASATVMVFGLPAAGVAAMTVTILIALSPLIPTLSFRIARVPLPALPTNAEELRADNQRLDSEGVLARTAQARRYATGMVVGIVLTAIGAMVFLVTTPTWMAVSMTVVLSLVLLLRARVFHGLGQRLWLLGTGLAGLIAVGIELSAGAGTVAAAAVVMGVLWLAMLVVGLGLWLPSGRLSPFWGRAGEVVDVILLIALFPLALGVLDVYTWIRGLAG</sequence>
<evidence type="ECO:0000256" key="5">
    <source>
        <dbReference type="ARBA" id="ARBA00022989"/>
    </source>
</evidence>
<feature type="compositionally biased region" description="Pro residues" evidence="7">
    <location>
        <begin position="11"/>
        <end position="29"/>
    </location>
</feature>
<keyword evidence="5 8" id="KW-1133">Transmembrane helix</keyword>
<feature type="region of interest" description="Disordered" evidence="7">
    <location>
        <begin position="1"/>
        <end position="36"/>
    </location>
</feature>
<reference evidence="10 11" key="1">
    <citation type="submission" date="2020-08" db="EMBL/GenBank/DDBJ databases">
        <title>Sequencing the genomes of 1000 actinobacteria strains.</title>
        <authorList>
            <person name="Klenk H.-P."/>
        </authorList>
    </citation>
    <scope>NUCLEOTIDE SEQUENCE [LARGE SCALE GENOMIC DNA]</scope>
    <source>
        <strain evidence="10 11">DSM 45507</strain>
    </source>
</reference>
<gene>
    <name evidence="10" type="ORF">HD596_004053</name>
</gene>
<dbReference type="InterPro" id="IPR024962">
    <property type="entry name" value="YukD-like"/>
</dbReference>
<dbReference type="EMBL" id="JACHMB010000001">
    <property type="protein sequence ID" value="MBB5777297.1"/>
    <property type="molecule type" value="Genomic_DNA"/>
</dbReference>
<dbReference type="AlphaFoldDB" id="A0A7W9LB19"/>
<keyword evidence="11" id="KW-1185">Reference proteome</keyword>
<protein>
    <submittedName>
        <fullName evidence="10">Type VII secretion integral membrane protein EccD</fullName>
    </submittedName>
</protein>
<feature type="transmembrane region" description="Helical" evidence="8">
    <location>
        <begin position="155"/>
        <end position="174"/>
    </location>
</feature>
<feature type="transmembrane region" description="Helical" evidence="8">
    <location>
        <begin position="465"/>
        <end position="491"/>
    </location>
</feature>
<dbReference type="Proteomes" id="UP000579153">
    <property type="component" value="Unassembled WGS sequence"/>
</dbReference>
<evidence type="ECO:0000256" key="7">
    <source>
        <dbReference type="SAM" id="MobiDB-lite"/>
    </source>
</evidence>
<dbReference type="NCBIfam" id="TIGR03920">
    <property type="entry name" value="T7SS_EccD"/>
    <property type="match status" value="1"/>
</dbReference>
<feature type="transmembrane region" description="Helical" evidence="8">
    <location>
        <begin position="378"/>
        <end position="394"/>
    </location>
</feature>
<dbReference type="Pfam" id="PF19053">
    <property type="entry name" value="EccD"/>
    <property type="match status" value="1"/>
</dbReference>
<evidence type="ECO:0000256" key="3">
    <source>
        <dbReference type="ARBA" id="ARBA00022475"/>
    </source>
</evidence>
<organism evidence="10 11">
    <name type="scientific">Nonomuraea jabiensis</name>
    <dbReference type="NCBI Taxonomy" id="882448"/>
    <lineage>
        <taxon>Bacteria</taxon>
        <taxon>Bacillati</taxon>
        <taxon>Actinomycetota</taxon>
        <taxon>Actinomycetes</taxon>
        <taxon>Streptosporangiales</taxon>
        <taxon>Streptosporangiaceae</taxon>
        <taxon>Nonomuraea</taxon>
    </lineage>
</organism>
<comment type="subcellular location">
    <subcellularLocation>
        <location evidence="1">Cell membrane</location>
        <topology evidence="1">Multi-pass membrane protein</topology>
    </subcellularLocation>
</comment>
<dbReference type="PIRSF" id="PIRSF017804">
    <property type="entry name" value="Secretion_EccD1"/>
    <property type="match status" value="1"/>
</dbReference>
<feature type="transmembrane region" description="Helical" evidence="8">
    <location>
        <begin position="354"/>
        <end position="372"/>
    </location>
</feature>
<name>A0A7W9LB19_9ACTN</name>
<evidence type="ECO:0000256" key="4">
    <source>
        <dbReference type="ARBA" id="ARBA00022692"/>
    </source>
</evidence>
<comment type="caution">
    <text evidence="10">The sequence shown here is derived from an EMBL/GenBank/DDBJ whole genome shotgun (WGS) entry which is preliminary data.</text>
</comment>
<evidence type="ECO:0000313" key="10">
    <source>
        <dbReference type="EMBL" id="MBB5777297.1"/>
    </source>
</evidence>
<evidence type="ECO:0000256" key="1">
    <source>
        <dbReference type="ARBA" id="ARBA00004651"/>
    </source>
</evidence>
<dbReference type="RefSeq" id="WP_313044619.1">
    <property type="nucleotide sequence ID" value="NZ_JACHMB010000001.1"/>
</dbReference>
<feature type="transmembrane region" description="Helical" evidence="8">
    <location>
        <begin position="212"/>
        <end position="230"/>
    </location>
</feature>
<dbReference type="InterPro" id="IPR006707">
    <property type="entry name" value="T7SS_EccD"/>
</dbReference>
<proteinExistence type="inferred from homology"/>
<evidence type="ECO:0000259" key="9">
    <source>
        <dbReference type="Pfam" id="PF19053"/>
    </source>
</evidence>
<evidence type="ECO:0000256" key="2">
    <source>
        <dbReference type="ARBA" id="ARBA00006162"/>
    </source>
</evidence>
<feature type="transmembrane region" description="Helical" evidence="8">
    <location>
        <begin position="406"/>
        <end position="425"/>
    </location>
</feature>
<evidence type="ECO:0000256" key="8">
    <source>
        <dbReference type="SAM" id="Phobius"/>
    </source>
</evidence>
<feature type="transmembrane region" description="Helical" evidence="8">
    <location>
        <begin position="242"/>
        <end position="261"/>
    </location>
</feature>
<dbReference type="Pfam" id="PF08817">
    <property type="entry name" value="YukD"/>
    <property type="match status" value="1"/>
</dbReference>
<feature type="transmembrane region" description="Helical" evidence="8">
    <location>
        <begin position="268"/>
        <end position="289"/>
    </location>
</feature>
<evidence type="ECO:0000256" key="6">
    <source>
        <dbReference type="ARBA" id="ARBA00023136"/>
    </source>
</evidence>
<keyword evidence="6 8" id="KW-0472">Membrane</keyword>
<dbReference type="Gene3D" id="3.10.20.90">
    <property type="entry name" value="Phosphatidylinositol 3-kinase Catalytic Subunit, Chain A, domain 1"/>
    <property type="match status" value="1"/>
</dbReference>
<feature type="transmembrane region" description="Helical" evidence="8">
    <location>
        <begin position="431"/>
        <end position="453"/>
    </location>
</feature>
<feature type="transmembrane region" description="Helical" evidence="8">
    <location>
        <begin position="180"/>
        <end position="200"/>
    </location>
</feature>
<keyword evidence="4 8" id="KW-0812">Transmembrane</keyword>
<accession>A0A7W9LB19</accession>
<evidence type="ECO:0000313" key="11">
    <source>
        <dbReference type="Proteomes" id="UP000579153"/>
    </source>
</evidence>
<dbReference type="InterPro" id="IPR044049">
    <property type="entry name" value="EccD_transm"/>
</dbReference>